<gene>
    <name evidence="3" type="ORF">ENO08_01335</name>
</gene>
<feature type="compositionally biased region" description="Basic and acidic residues" evidence="1">
    <location>
        <begin position="139"/>
        <end position="180"/>
    </location>
</feature>
<sequence>MRKRIVALASVLLLAAAFVVTTGDDACAQKKKGRGEAGSRKKDTEERARKDAAGREAAVDSAQGARRIGDAGEQEKQQRRLREHAGDPADARGAKKRYRPRGLSDEQMRKWTDGAPPGWSRGRKTGWDGAGSPPGQRAGGDDAKVMRRYPERAAEWNDREKKEWDGRLENARERIREKAQ</sequence>
<protein>
    <submittedName>
        <fullName evidence="3">Uncharacterized protein</fullName>
    </submittedName>
</protein>
<dbReference type="Proteomes" id="UP000886069">
    <property type="component" value="Unassembled WGS sequence"/>
</dbReference>
<evidence type="ECO:0000313" key="3">
    <source>
        <dbReference type="EMBL" id="HER43087.1"/>
    </source>
</evidence>
<comment type="caution">
    <text evidence="3">The sequence shown here is derived from an EMBL/GenBank/DDBJ whole genome shotgun (WGS) entry which is preliminary data.</text>
</comment>
<feature type="non-terminal residue" evidence="3">
    <location>
        <position position="180"/>
    </location>
</feature>
<reference evidence="3" key="1">
    <citation type="journal article" date="2020" name="mSystems">
        <title>Genome- and Community-Level Interaction Insights into Carbon Utilization and Element Cycling Functions of Hydrothermarchaeota in Hydrothermal Sediment.</title>
        <authorList>
            <person name="Zhou Z."/>
            <person name="Liu Y."/>
            <person name="Xu W."/>
            <person name="Pan J."/>
            <person name="Luo Z.H."/>
            <person name="Li M."/>
        </authorList>
    </citation>
    <scope>NUCLEOTIDE SEQUENCE [LARGE SCALE GENOMIC DNA]</scope>
    <source>
        <strain evidence="3">SpSt-1233</strain>
    </source>
</reference>
<feature type="region of interest" description="Disordered" evidence="1">
    <location>
        <begin position="24"/>
        <end position="180"/>
    </location>
</feature>
<name>A0A7V2ATS4_UNCEI</name>
<evidence type="ECO:0000256" key="1">
    <source>
        <dbReference type="SAM" id="MobiDB-lite"/>
    </source>
</evidence>
<accession>A0A7V2ATS4</accession>
<feature type="signal peptide" evidence="2">
    <location>
        <begin position="1"/>
        <end position="22"/>
    </location>
</feature>
<organism evidence="3">
    <name type="scientific">Eiseniibacteriota bacterium</name>
    <dbReference type="NCBI Taxonomy" id="2212470"/>
    <lineage>
        <taxon>Bacteria</taxon>
        <taxon>Candidatus Eiseniibacteriota</taxon>
    </lineage>
</organism>
<keyword evidence="2" id="KW-0732">Signal</keyword>
<evidence type="ECO:0000256" key="2">
    <source>
        <dbReference type="SAM" id="SignalP"/>
    </source>
</evidence>
<feature type="compositionally biased region" description="Basic and acidic residues" evidence="1">
    <location>
        <begin position="34"/>
        <end position="58"/>
    </location>
</feature>
<dbReference type="EMBL" id="DSEC01000093">
    <property type="protein sequence ID" value="HER43087.1"/>
    <property type="molecule type" value="Genomic_DNA"/>
</dbReference>
<proteinExistence type="predicted"/>
<feature type="compositionally biased region" description="Basic and acidic residues" evidence="1">
    <location>
        <begin position="102"/>
        <end position="112"/>
    </location>
</feature>
<feature type="compositionally biased region" description="Basic and acidic residues" evidence="1">
    <location>
        <begin position="67"/>
        <end position="93"/>
    </location>
</feature>
<feature type="chain" id="PRO_5031563255" evidence="2">
    <location>
        <begin position="23"/>
        <end position="180"/>
    </location>
</feature>
<dbReference type="AlphaFoldDB" id="A0A7V2ATS4"/>